<proteinExistence type="predicted"/>
<sequence length="168" mass="18648">MPGAVPFDESSVDLSQIDFSDLEMSYSVEEQSNILDTYVVVDGAPVAPESKAPMLKKVLYKLFSQAGKIVDIELPVENGKTKGFLIIGFDKAQYADKSVKLLNGKKLDVKHRLLVNKLSDVEKYAVEGKQDVINLFYTSMMMLVSTGTKRTYNLKKSLLQDKTGLLCS</sequence>
<accession>A0ACB5TCA1</accession>
<protein>
    <submittedName>
        <fullName evidence="1">Unnamed protein product</fullName>
    </submittedName>
</protein>
<dbReference type="EMBL" id="BSXS01006267">
    <property type="protein sequence ID" value="GME85290.1"/>
    <property type="molecule type" value="Genomic_DNA"/>
</dbReference>
<keyword evidence="2" id="KW-1185">Reference proteome</keyword>
<name>A0ACB5TCA1_AMBMO</name>
<dbReference type="Proteomes" id="UP001165064">
    <property type="component" value="Unassembled WGS sequence"/>
</dbReference>
<evidence type="ECO:0000313" key="2">
    <source>
        <dbReference type="Proteomes" id="UP001165064"/>
    </source>
</evidence>
<comment type="caution">
    <text evidence="1">The sequence shown here is derived from an EMBL/GenBank/DDBJ whole genome shotgun (WGS) entry which is preliminary data.</text>
</comment>
<evidence type="ECO:0000313" key="1">
    <source>
        <dbReference type="EMBL" id="GME85290.1"/>
    </source>
</evidence>
<gene>
    <name evidence="1" type="ORF">Amon02_000750900</name>
</gene>
<organism evidence="1 2">
    <name type="scientific">Ambrosiozyma monospora</name>
    <name type="common">Yeast</name>
    <name type="synonym">Endomycopsis monosporus</name>
    <dbReference type="NCBI Taxonomy" id="43982"/>
    <lineage>
        <taxon>Eukaryota</taxon>
        <taxon>Fungi</taxon>
        <taxon>Dikarya</taxon>
        <taxon>Ascomycota</taxon>
        <taxon>Saccharomycotina</taxon>
        <taxon>Pichiomycetes</taxon>
        <taxon>Pichiales</taxon>
        <taxon>Pichiaceae</taxon>
        <taxon>Ambrosiozyma</taxon>
    </lineage>
</organism>
<reference evidence="1" key="1">
    <citation type="submission" date="2023-04" db="EMBL/GenBank/DDBJ databases">
        <title>Ambrosiozyma monospora NBRC 10751.</title>
        <authorList>
            <person name="Ichikawa N."/>
            <person name="Sato H."/>
            <person name="Tonouchi N."/>
        </authorList>
    </citation>
    <scope>NUCLEOTIDE SEQUENCE</scope>
    <source>
        <strain evidence="1">NBRC 10751</strain>
    </source>
</reference>